<dbReference type="RefSeq" id="WP_068225969.1">
    <property type="nucleotide sequence ID" value="NZ_CP014623.1"/>
</dbReference>
<gene>
    <name evidence="1" type="ORF">AYR53_02715</name>
</gene>
<dbReference type="InterPro" id="IPR013785">
    <property type="entry name" value="Aldolase_TIM"/>
</dbReference>
<organism evidence="1 2">
    <name type="scientific">Loigolactobacillus backii</name>
    <dbReference type="NCBI Taxonomy" id="375175"/>
    <lineage>
        <taxon>Bacteria</taxon>
        <taxon>Bacillati</taxon>
        <taxon>Bacillota</taxon>
        <taxon>Bacilli</taxon>
        <taxon>Lactobacillales</taxon>
        <taxon>Lactobacillaceae</taxon>
        <taxon>Loigolactobacillus</taxon>
    </lineage>
</organism>
<protein>
    <submittedName>
        <fullName evidence="1">Uncharacterized protein</fullName>
    </submittedName>
</protein>
<dbReference type="Pfam" id="PF19200">
    <property type="entry name" value="MupG_N"/>
    <property type="match status" value="1"/>
</dbReference>
<dbReference type="KEGG" id="lbt:AYR52_10595"/>
<dbReference type="STRING" id="375175.AYR53_02715"/>
<sequence>MRRLGVSLYPEHSTLAKDKEYLDLAHIFGYTRVFTSLLEITGNQDEVVNRFKQTIAYANQLGFVVMVDMNPRLFKQLGISYDDLSFFHDLGAWGVRLDEGFSGMEEARMTRNPYGLKIEINMSGGTHYLNSILDYSPEKNNLLGCHNFYPQRYTGLSRPFFNKWSKFFTDRNLNTAAFVSSQTASFGPWPVQDGLPTLEEDRDLPIAVQVKHLVLTGMINDVLIGNAYASETELKAAATAFFAKQLTYQVELTGDVSELERKIVLTDEHLYRGDQSAYLVRDTQPRTKYRDEAIPAHDNQGMIQPGDVIIVNSDYGQYKAELQIALQPLENDGRRNVVGHLVPSERLLLDYIRPWSTFKLIE</sequence>
<dbReference type="InterPro" id="IPR029000">
    <property type="entry name" value="Cyclophilin-like_dom_sf"/>
</dbReference>
<dbReference type="PANTHER" id="PTHR38435:SF1">
    <property type="entry name" value="DUF871 DOMAIN-CONTAINING PROTEIN"/>
    <property type="match status" value="1"/>
</dbReference>
<dbReference type="PANTHER" id="PTHR38435">
    <property type="match status" value="1"/>
</dbReference>
<dbReference type="Pfam" id="PF05913">
    <property type="entry name" value="MupG_C"/>
    <property type="match status" value="1"/>
</dbReference>
<dbReference type="InterPro" id="IPR043797">
    <property type="entry name" value="MupG_N"/>
</dbReference>
<evidence type="ECO:0000313" key="1">
    <source>
        <dbReference type="EMBL" id="ANK61773.1"/>
    </source>
</evidence>
<evidence type="ECO:0000313" key="2">
    <source>
        <dbReference type="Proteomes" id="UP000078582"/>
    </source>
</evidence>
<dbReference type="Proteomes" id="UP000078582">
    <property type="component" value="Chromosome"/>
</dbReference>
<dbReference type="Gene3D" id="2.40.100.10">
    <property type="entry name" value="Cyclophilin-like"/>
    <property type="match status" value="1"/>
</dbReference>
<dbReference type="OrthoDB" id="5809921at2"/>
<dbReference type="InterPro" id="IPR043894">
    <property type="entry name" value="MupG_C"/>
</dbReference>
<dbReference type="GeneID" id="42981149"/>
<dbReference type="SUPFAM" id="SSF50891">
    <property type="entry name" value="Cyclophilin-like"/>
    <property type="match status" value="1"/>
</dbReference>
<dbReference type="SUPFAM" id="SSF51445">
    <property type="entry name" value="(Trans)glycosidases"/>
    <property type="match status" value="1"/>
</dbReference>
<keyword evidence="2" id="KW-1185">Reference proteome</keyword>
<dbReference type="EMBL" id="CP014873">
    <property type="protein sequence ID" value="ANK61773.1"/>
    <property type="molecule type" value="Genomic_DNA"/>
</dbReference>
<proteinExistence type="predicted"/>
<name>A0A192H0G5_9LACO</name>
<reference evidence="1 2" key="1">
    <citation type="submission" date="2016-03" db="EMBL/GenBank/DDBJ databases">
        <title>Pediococcus and Lactobacillus from brewery environment - whole genome sequencing and assembly.</title>
        <authorList>
            <person name="Behr J."/>
            <person name="Geissler A.J."/>
            <person name="Vogel R.F."/>
        </authorList>
    </citation>
    <scope>NUCLEOTIDE SEQUENCE [LARGE SCALE GENOMIC DNA]</scope>
    <source>
        <strain evidence="1 2">TMW 1.1989</strain>
    </source>
</reference>
<dbReference type="InterPro" id="IPR008589">
    <property type="entry name" value="MupG"/>
</dbReference>
<dbReference type="AlphaFoldDB" id="A0A192H0G5"/>
<dbReference type="Gene3D" id="3.20.20.70">
    <property type="entry name" value="Aldolase class I"/>
    <property type="match status" value="1"/>
</dbReference>
<dbReference type="InterPro" id="IPR017853">
    <property type="entry name" value="GH"/>
</dbReference>
<accession>A0A192H0G5</accession>